<keyword evidence="2" id="KW-0472">Membrane</keyword>
<proteinExistence type="predicted"/>
<dbReference type="Pfam" id="PF12685">
    <property type="entry name" value="SpoIIIAH"/>
    <property type="match status" value="1"/>
</dbReference>
<name>A0A927H2H0_9BACL</name>
<evidence type="ECO:0000256" key="1">
    <source>
        <dbReference type="SAM" id="MobiDB-lite"/>
    </source>
</evidence>
<keyword evidence="2" id="KW-1133">Transmembrane helix</keyword>
<dbReference type="Proteomes" id="UP000639396">
    <property type="component" value="Unassembled WGS sequence"/>
</dbReference>
<dbReference type="EMBL" id="JACXJA010000029">
    <property type="protein sequence ID" value="MBD2864469.1"/>
    <property type="molecule type" value="Genomic_DNA"/>
</dbReference>
<organism evidence="3 4">
    <name type="scientific">Paenibacillus oceani</name>
    <dbReference type="NCBI Taxonomy" id="2772510"/>
    <lineage>
        <taxon>Bacteria</taxon>
        <taxon>Bacillati</taxon>
        <taxon>Bacillota</taxon>
        <taxon>Bacilli</taxon>
        <taxon>Bacillales</taxon>
        <taxon>Paenibacillaceae</taxon>
        <taxon>Paenibacillus</taxon>
    </lineage>
</organism>
<feature type="compositionally biased region" description="Basic and acidic residues" evidence="1">
    <location>
        <begin position="59"/>
        <end position="71"/>
    </location>
</feature>
<evidence type="ECO:0000256" key="2">
    <source>
        <dbReference type="SAM" id="Phobius"/>
    </source>
</evidence>
<feature type="compositionally biased region" description="Low complexity" evidence="1">
    <location>
        <begin position="72"/>
        <end position="94"/>
    </location>
</feature>
<keyword evidence="2" id="KW-0812">Transmembrane</keyword>
<dbReference type="AlphaFoldDB" id="A0A927H2H0"/>
<keyword evidence="4" id="KW-1185">Reference proteome</keyword>
<dbReference type="InterPro" id="IPR024232">
    <property type="entry name" value="SpoIIIAH"/>
</dbReference>
<evidence type="ECO:0000313" key="4">
    <source>
        <dbReference type="Proteomes" id="UP000639396"/>
    </source>
</evidence>
<dbReference type="Gene3D" id="1.10.287.4300">
    <property type="entry name" value="Stage III sporulation protein AH-like"/>
    <property type="match status" value="1"/>
</dbReference>
<feature type="region of interest" description="Disordered" evidence="1">
    <location>
        <begin position="54"/>
        <end position="94"/>
    </location>
</feature>
<evidence type="ECO:0000313" key="3">
    <source>
        <dbReference type="EMBL" id="MBD2864469.1"/>
    </source>
</evidence>
<reference evidence="3" key="1">
    <citation type="submission" date="2020-09" db="EMBL/GenBank/DDBJ databases">
        <title>A novel bacterium of genus Paenibacillus, isolated from South China Sea.</title>
        <authorList>
            <person name="Huang H."/>
            <person name="Mo K."/>
            <person name="Hu Y."/>
        </authorList>
    </citation>
    <scope>NUCLEOTIDE SEQUENCE</scope>
    <source>
        <strain evidence="3">IB182363</strain>
    </source>
</reference>
<dbReference type="InterPro" id="IPR038503">
    <property type="entry name" value="SpoIIIAH_sf"/>
</dbReference>
<gene>
    <name evidence="3" type="ORF">IDH45_20995</name>
</gene>
<accession>A0A927H2H0</accession>
<protein>
    <submittedName>
        <fullName evidence="3">SpoIIIAH-like family protein</fullName>
    </submittedName>
</protein>
<dbReference type="RefSeq" id="WP_190930091.1">
    <property type="nucleotide sequence ID" value="NZ_JACXJA010000029.1"/>
</dbReference>
<comment type="caution">
    <text evidence="3">The sequence shown here is derived from an EMBL/GenBank/DDBJ whole genome shotgun (WGS) entry which is preliminary data.</text>
</comment>
<feature type="transmembrane region" description="Helical" evidence="2">
    <location>
        <begin position="7"/>
        <end position="26"/>
    </location>
</feature>
<sequence>MNTKRQTVWLVSMLSLMVVLSAYYLFTEDVNELDLTAQQAAGSEIKVDAVTTGTAPKTDTVDGKAAADKAAADQANASATPPADKATTAPVAAGAKKTDEEVIKQVSTVTTSGNDYFAGLHMKRTEEFSKQMEKWLTIQTDSKKTNDEVTLAMNEIQKLQDIDEKVTSIEDYLAKDFKNAIVLQESGKWKVVVQTAKLEKSQGVSIVDYVMNELDVTPDKVTIQYVQ</sequence>